<name>A0A6C2YUA8_9BACT</name>
<evidence type="ECO:0000313" key="1">
    <source>
        <dbReference type="EMBL" id="VIP04733.1"/>
    </source>
</evidence>
<protein>
    <submittedName>
        <fullName evidence="1">Uncharacterized protein</fullName>
    </submittedName>
</protein>
<sequence length="48" mass="5632">MAEAPDVSVLSQRARLAVALHLFRGYCDRRSLHHPEIDRYLGHLWEFV</sequence>
<dbReference type="AlphaFoldDB" id="A0A6C2YUA8"/>
<dbReference type="EMBL" id="LR586016">
    <property type="protein sequence ID" value="VIP04733.1"/>
    <property type="molecule type" value="Genomic_DNA"/>
</dbReference>
<organism evidence="1">
    <name type="scientific">Tuwongella immobilis</name>
    <dbReference type="NCBI Taxonomy" id="692036"/>
    <lineage>
        <taxon>Bacteria</taxon>
        <taxon>Pseudomonadati</taxon>
        <taxon>Planctomycetota</taxon>
        <taxon>Planctomycetia</taxon>
        <taxon>Gemmatales</taxon>
        <taxon>Gemmataceae</taxon>
        <taxon>Tuwongella</taxon>
    </lineage>
</organism>
<proteinExistence type="predicted"/>
<dbReference type="Proteomes" id="UP000464378">
    <property type="component" value="Chromosome"/>
</dbReference>
<dbReference type="EMBL" id="LR593887">
    <property type="protein sequence ID" value="VTS06825.1"/>
    <property type="molecule type" value="Genomic_DNA"/>
</dbReference>
<dbReference type="InParanoid" id="A0A6C2YUA8"/>
<reference evidence="1" key="1">
    <citation type="submission" date="2019-04" db="EMBL/GenBank/DDBJ databases">
        <authorList>
            <consortium name="Science for Life Laboratories"/>
        </authorList>
    </citation>
    <scope>NUCLEOTIDE SEQUENCE</scope>
    <source>
        <strain evidence="1">MBLW1</strain>
    </source>
</reference>
<gene>
    <name evidence="1" type="ORF">GMBLW1_44600</name>
</gene>
<accession>A0A6C2YUA8</accession>
<evidence type="ECO:0000313" key="2">
    <source>
        <dbReference type="Proteomes" id="UP000464378"/>
    </source>
</evidence>
<keyword evidence="2" id="KW-1185">Reference proteome</keyword>
<dbReference type="KEGG" id="tim:GMBLW1_44600"/>